<feature type="domain" description="N-acetyltransferase" evidence="2">
    <location>
        <begin position="14"/>
        <end position="177"/>
    </location>
</feature>
<evidence type="ECO:0000259" key="2">
    <source>
        <dbReference type="PROSITE" id="PS51186"/>
    </source>
</evidence>
<dbReference type="EMBL" id="CP088295">
    <property type="protein sequence ID" value="UUY02744.1"/>
    <property type="molecule type" value="Genomic_DNA"/>
</dbReference>
<reference evidence="4" key="1">
    <citation type="submission" date="2021-11" db="EMBL/GenBank/DDBJ databases">
        <title>Cultivation dependent microbiological survey of springs from the worlds oldest radium mine currently devoted to the extraction of radon-saturated water.</title>
        <authorList>
            <person name="Kapinusova G."/>
            <person name="Smrhova T."/>
            <person name="Strejcek M."/>
            <person name="Suman J."/>
            <person name="Jani K."/>
            <person name="Pajer P."/>
            <person name="Uhlik O."/>
        </authorList>
    </citation>
    <scope>NUCLEOTIDE SEQUENCE [LARGE SCALE GENOMIC DNA]</scope>
    <source>
        <strain evidence="4">J379</strain>
    </source>
</reference>
<dbReference type="InterPro" id="IPR051531">
    <property type="entry name" value="N-acetyltransferase"/>
</dbReference>
<dbReference type="InterPro" id="IPR016181">
    <property type="entry name" value="Acyl_CoA_acyltransferase"/>
</dbReference>
<proteinExistence type="predicted"/>
<dbReference type="PROSITE" id="PS51186">
    <property type="entry name" value="GNAT"/>
    <property type="match status" value="1"/>
</dbReference>
<dbReference type="RefSeq" id="WP_353863267.1">
    <property type="nucleotide sequence ID" value="NZ_CP088295.1"/>
</dbReference>
<dbReference type="Proteomes" id="UP001058860">
    <property type="component" value="Chromosome"/>
</dbReference>
<dbReference type="PANTHER" id="PTHR43792">
    <property type="entry name" value="GNAT FAMILY, PUTATIVE (AFU_ORTHOLOGUE AFUA_3G00765)-RELATED-RELATED"/>
    <property type="match status" value="1"/>
</dbReference>
<evidence type="ECO:0000313" key="4">
    <source>
        <dbReference type="Proteomes" id="UP001058860"/>
    </source>
</evidence>
<dbReference type="Pfam" id="PF13302">
    <property type="entry name" value="Acetyltransf_3"/>
    <property type="match status" value="1"/>
</dbReference>
<feature type="region of interest" description="Disordered" evidence="1">
    <location>
        <begin position="150"/>
        <end position="178"/>
    </location>
</feature>
<sequence length="178" mass="19092">MPVGPLTELHTERLLLRAPQDADLEPFALMCADPEVMRHIGLGRPIDRASAELGFATLLERWRRDGAGLFTVEDAASGEYYGFVGTAPVPPSSIEAGATEIGWRLRRAAWGRGYATEGARAVGAYAADDLGLTRVVALIRPANDRSRRVAEKLGLQESGEGKGPRGETVVVYAGPPPR</sequence>
<accession>A0ABY5PDI7</accession>
<dbReference type="SUPFAM" id="SSF55729">
    <property type="entry name" value="Acyl-CoA N-acyltransferases (Nat)"/>
    <property type="match status" value="1"/>
</dbReference>
<dbReference type="Gene3D" id="3.40.630.30">
    <property type="match status" value="1"/>
</dbReference>
<keyword evidence="4" id="KW-1185">Reference proteome</keyword>
<dbReference type="PANTHER" id="PTHR43792:SF1">
    <property type="entry name" value="N-ACETYLTRANSFERASE DOMAIN-CONTAINING PROTEIN"/>
    <property type="match status" value="1"/>
</dbReference>
<organism evidence="3 4">
    <name type="scientific">Svornostia abyssi</name>
    <dbReference type="NCBI Taxonomy" id="2898438"/>
    <lineage>
        <taxon>Bacteria</taxon>
        <taxon>Bacillati</taxon>
        <taxon>Actinomycetota</taxon>
        <taxon>Thermoleophilia</taxon>
        <taxon>Solirubrobacterales</taxon>
        <taxon>Baekduiaceae</taxon>
        <taxon>Svornostia</taxon>
    </lineage>
</organism>
<protein>
    <submittedName>
        <fullName evidence="3">GNAT family N-acetyltransferase</fullName>
    </submittedName>
</protein>
<evidence type="ECO:0000313" key="3">
    <source>
        <dbReference type="EMBL" id="UUY02744.1"/>
    </source>
</evidence>
<gene>
    <name evidence="3" type="ORF">LRS13_18950</name>
</gene>
<dbReference type="InterPro" id="IPR000182">
    <property type="entry name" value="GNAT_dom"/>
</dbReference>
<evidence type="ECO:0000256" key="1">
    <source>
        <dbReference type="SAM" id="MobiDB-lite"/>
    </source>
</evidence>
<name>A0ABY5PDI7_9ACTN</name>